<dbReference type="PRINTS" id="PR00367">
    <property type="entry name" value="ETHRSPELEMNT"/>
</dbReference>
<dbReference type="InterPro" id="IPR016177">
    <property type="entry name" value="DNA-bd_dom_sf"/>
</dbReference>
<dbReference type="FunCoup" id="A0A7J7CXA3">
    <property type="interactions" value="84"/>
</dbReference>
<comment type="caution">
    <text evidence="8">The sequence shown here is derived from an EMBL/GenBank/DDBJ whole genome shotgun (WGS) entry which is preliminary data.</text>
</comment>
<keyword evidence="2" id="KW-0805">Transcription regulation</keyword>
<evidence type="ECO:0000256" key="5">
    <source>
        <dbReference type="ARBA" id="ARBA00023242"/>
    </source>
</evidence>
<name>A0A7J7CXA3_TRIWF</name>
<evidence type="ECO:0000256" key="4">
    <source>
        <dbReference type="ARBA" id="ARBA00023163"/>
    </source>
</evidence>
<dbReference type="FunFam" id="3.30.730.10:FF:000001">
    <property type="entry name" value="Ethylene-responsive transcription factor 2"/>
    <property type="match status" value="1"/>
</dbReference>
<protein>
    <submittedName>
        <fullName evidence="8">Ethylene-responsive transcription factor RAP2-3</fullName>
    </submittedName>
</protein>
<dbReference type="CDD" id="cd00018">
    <property type="entry name" value="AP2"/>
    <property type="match status" value="1"/>
</dbReference>
<evidence type="ECO:0000256" key="3">
    <source>
        <dbReference type="ARBA" id="ARBA00023125"/>
    </source>
</evidence>
<dbReference type="GO" id="GO:0003700">
    <property type="term" value="F:DNA-binding transcription factor activity"/>
    <property type="evidence" value="ECO:0007669"/>
    <property type="project" value="InterPro"/>
</dbReference>
<dbReference type="InterPro" id="IPR044808">
    <property type="entry name" value="ERF_plant"/>
</dbReference>
<evidence type="ECO:0000256" key="6">
    <source>
        <dbReference type="ARBA" id="ARBA00024343"/>
    </source>
</evidence>
<dbReference type="EMBL" id="JAAARO010000013">
    <property type="protein sequence ID" value="KAF5738735.1"/>
    <property type="molecule type" value="Genomic_DNA"/>
</dbReference>
<dbReference type="InterPro" id="IPR001471">
    <property type="entry name" value="AP2/ERF_dom"/>
</dbReference>
<reference evidence="8 9" key="1">
    <citation type="journal article" date="2020" name="Nat. Commun.">
        <title>Genome of Tripterygium wilfordii and identification of cytochrome P450 involved in triptolide biosynthesis.</title>
        <authorList>
            <person name="Tu L."/>
            <person name="Su P."/>
            <person name="Zhang Z."/>
            <person name="Gao L."/>
            <person name="Wang J."/>
            <person name="Hu T."/>
            <person name="Zhou J."/>
            <person name="Zhang Y."/>
            <person name="Zhao Y."/>
            <person name="Liu Y."/>
            <person name="Song Y."/>
            <person name="Tong Y."/>
            <person name="Lu Y."/>
            <person name="Yang J."/>
            <person name="Xu C."/>
            <person name="Jia M."/>
            <person name="Peters R.J."/>
            <person name="Huang L."/>
            <person name="Gao W."/>
        </authorList>
    </citation>
    <scope>NUCLEOTIDE SEQUENCE [LARGE SCALE GENOMIC DNA]</scope>
    <source>
        <strain evidence="9">cv. XIE 37</strain>
        <tissue evidence="8">Leaf</tissue>
    </source>
</reference>
<comment type="similarity">
    <text evidence="6">Belongs to the AP2/ERF transcription factor family. ERF subfamily.</text>
</comment>
<dbReference type="AlphaFoldDB" id="A0A7J7CXA3"/>
<dbReference type="PANTHER" id="PTHR31190">
    <property type="entry name" value="DNA-BINDING DOMAIN"/>
    <property type="match status" value="1"/>
</dbReference>
<dbReference type="OrthoDB" id="1932767at2759"/>
<dbReference type="GO" id="GO:0003677">
    <property type="term" value="F:DNA binding"/>
    <property type="evidence" value="ECO:0007669"/>
    <property type="project" value="UniProtKB-KW"/>
</dbReference>
<feature type="domain" description="AP2/ERF" evidence="7">
    <location>
        <begin position="90"/>
        <end position="147"/>
    </location>
</feature>
<keyword evidence="5" id="KW-0539">Nucleus</keyword>
<dbReference type="SUPFAM" id="SSF54171">
    <property type="entry name" value="DNA-binding domain"/>
    <property type="match status" value="1"/>
</dbReference>
<accession>A0A7J7CXA3</accession>
<evidence type="ECO:0000313" key="8">
    <source>
        <dbReference type="EMBL" id="KAF5738735.1"/>
    </source>
</evidence>
<evidence type="ECO:0000256" key="1">
    <source>
        <dbReference type="ARBA" id="ARBA00004123"/>
    </source>
</evidence>
<keyword evidence="4" id="KW-0804">Transcription</keyword>
<sequence>MCGGAILSDFVPASCFRKSSGKELWSELDNDLLGLDSDVGKDQSSHFESFNLAPKPIKPSKDGFEFAVKTEKPSRVEATEGKKQRTRKNVYRGIRQRPWGKWAAEIRDPQKGTRVWLGTFGTAQEAARAYDEAAIRIRGDKAKLNFTHPQPQSTAAVPPVKKRCLQLIMDTESSQAFYQTLTPQPQPLLPPQPFVDYGFENFLPSETQLEEKMSSLESLILGLDQVESTAPETSSNESLENQWMLDNVEQHQLRFPF</sequence>
<dbReference type="Pfam" id="PF00847">
    <property type="entry name" value="AP2"/>
    <property type="match status" value="1"/>
</dbReference>
<dbReference type="SMART" id="SM00380">
    <property type="entry name" value="AP2"/>
    <property type="match status" value="1"/>
</dbReference>
<dbReference type="GO" id="GO:0009873">
    <property type="term" value="P:ethylene-activated signaling pathway"/>
    <property type="evidence" value="ECO:0007669"/>
    <property type="project" value="InterPro"/>
</dbReference>
<keyword evidence="3" id="KW-0238">DNA-binding</keyword>
<evidence type="ECO:0000313" key="9">
    <source>
        <dbReference type="Proteomes" id="UP000593562"/>
    </source>
</evidence>
<organism evidence="8 9">
    <name type="scientific">Tripterygium wilfordii</name>
    <name type="common">Thunder God vine</name>
    <dbReference type="NCBI Taxonomy" id="458696"/>
    <lineage>
        <taxon>Eukaryota</taxon>
        <taxon>Viridiplantae</taxon>
        <taxon>Streptophyta</taxon>
        <taxon>Embryophyta</taxon>
        <taxon>Tracheophyta</taxon>
        <taxon>Spermatophyta</taxon>
        <taxon>Magnoliopsida</taxon>
        <taxon>eudicotyledons</taxon>
        <taxon>Gunneridae</taxon>
        <taxon>Pentapetalae</taxon>
        <taxon>rosids</taxon>
        <taxon>fabids</taxon>
        <taxon>Celastrales</taxon>
        <taxon>Celastraceae</taxon>
        <taxon>Tripterygium</taxon>
    </lineage>
</organism>
<gene>
    <name evidence="8" type="ORF">HS088_TW13G01636</name>
</gene>
<dbReference type="Gene3D" id="3.30.730.10">
    <property type="entry name" value="AP2/ERF domain"/>
    <property type="match status" value="1"/>
</dbReference>
<dbReference type="InterPro" id="IPR036955">
    <property type="entry name" value="AP2/ERF_dom_sf"/>
</dbReference>
<proteinExistence type="inferred from homology"/>
<evidence type="ECO:0000259" key="7">
    <source>
        <dbReference type="PROSITE" id="PS51032"/>
    </source>
</evidence>
<comment type="subcellular location">
    <subcellularLocation>
        <location evidence="1">Nucleus</location>
    </subcellularLocation>
</comment>
<evidence type="ECO:0000256" key="2">
    <source>
        <dbReference type="ARBA" id="ARBA00023015"/>
    </source>
</evidence>
<dbReference type="GO" id="GO:0005634">
    <property type="term" value="C:nucleus"/>
    <property type="evidence" value="ECO:0007669"/>
    <property type="project" value="UniProtKB-SubCell"/>
</dbReference>
<dbReference type="Proteomes" id="UP000593562">
    <property type="component" value="Unassembled WGS sequence"/>
</dbReference>
<dbReference type="PANTHER" id="PTHR31190:SF142">
    <property type="entry name" value="ETHYLENE-RESPONSIVE TRANSCRIPTION FACTOR RAP2-3"/>
    <property type="match status" value="1"/>
</dbReference>
<dbReference type="InParanoid" id="A0A7J7CXA3"/>
<keyword evidence="9" id="KW-1185">Reference proteome</keyword>
<dbReference type="PROSITE" id="PS51032">
    <property type="entry name" value="AP2_ERF"/>
    <property type="match status" value="1"/>
</dbReference>